<dbReference type="InterPro" id="IPR047992">
    <property type="entry name" value="BREX_PglZ"/>
</dbReference>
<evidence type="ECO:0000313" key="5">
    <source>
        <dbReference type="Proteomes" id="UP000321617"/>
    </source>
</evidence>
<dbReference type="Pfam" id="PF25863">
    <property type="entry name" value="PglZ_C"/>
    <property type="match status" value="1"/>
</dbReference>
<reference evidence="4 5" key="1">
    <citation type="journal article" date="2013" name="Stand. Genomic Sci.">
        <title>Genomic Encyclopedia of Type Strains, Phase I: The one thousand microbial genomes (KMG-I) project.</title>
        <authorList>
            <person name="Kyrpides N.C."/>
            <person name="Woyke T."/>
            <person name="Eisen J.A."/>
            <person name="Garrity G."/>
            <person name="Lilburn T.G."/>
            <person name="Beck B.J."/>
            <person name="Whitman W.B."/>
            <person name="Hugenholtz P."/>
            <person name="Klenk H.P."/>
        </authorList>
    </citation>
    <scope>NUCLEOTIDE SEQUENCE [LARGE SCALE GENOMIC DNA]</scope>
    <source>
        <strain evidence="4 5">DSM 45044</strain>
    </source>
</reference>
<feature type="domain" description="Alkaline phosphatase-like protein PglZ C-terminal" evidence="3">
    <location>
        <begin position="786"/>
        <end position="884"/>
    </location>
</feature>
<proteinExistence type="predicted"/>
<dbReference type="Pfam" id="PF08665">
    <property type="entry name" value="PglZ"/>
    <property type="match status" value="1"/>
</dbReference>
<dbReference type="EMBL" id="VLLL01000008">
    <property type="protein sequence ID" value="TWJ08201.1"/>
    <property type="molecule type" value="Genomic_DNA"/>
</dbReference>
<keyword evidence="5" id="KW-1185">Reference proteome</keyword>
<dbReference type="InterPro" id="IPR058881">
    <property type="entry name" value="PglZ_2nd"/>
</dbReference>
<gene>
    <name evidence="4" type="ORF">LX16_4422</name>
</gene>
<comment type="caution">
    <text evidence="4">The sequence shown here is derived from an EMBL/GenBank/DDBJ whole genome shotgun (WGS) entry which is preliminary data.</text>
</comment>
<sequence length="889" mass="97301">MAEDGLTMSVSAGTVLPEARQTMVHAKVVELLKQRAAKPGESAVLLLQAAPVWNGPETFPVPGGDSHPGAEVRVVPADSPLAVMEALSGASKDEVTVIVSPYGDELGANVLARVYKRRAQSLDLWEIIRVETGALRLGTDIGKQHDRLAEAVLATPNLLTRIRGQVLRRADLLERLAAHRLGYAPTHRVDAATLLEWSRDDSRVHGYLQYPATDIDELDAYLVETVGPVAQIVLGLARHRKNYDAIPLGLLLAEIYGDSDLPPDAVADAKARLEVGYFPADAPTEDALRTFGETCLAFTTRWSDNVHTSRAVTDMYDRAAAILTELRATRFATHSGLLSAGFDARSIAFANQIARSLPAPNRNELDAAEESLARLIAHRVARREPERGEPARCAMRLLRWLATPTPDINSISAGVEWQIREGAWVDRALRMIRRPDLAGGGSAFAALFEACRARRAALDAAFAKRLAAWHGQDTERLVLAESLLTRIARPVAEQAAPLIIVIDGATAADGIVLAEQLTAQGWRETGRDETGREGALSVLPSATRYSRTSLLSGRLVVGGQHEEDTGFTRFWGRRTAKLFHKDDLRPGIGEQISAEVTAALAEPSTVVGVVLNTIDEALNSDERMEEPLWNIDRLDYLKVLMKQSALAGRPVVITSDHGHISDFGEGTKTLAGESARYRTAVPPPGDGELVFSGPRVLHRDGTVVLPYDERIRYGNRKAGYHGGASLAETVIPILVFLPAGVKRPVKWHDYDKPERHEPVWWNKGVAAEQTPPTRRAPRQTETLFDTDTLGHRLCATPLYAAQRDAVRHKPRDEQVITLINALAEAGGRLPIARVAELVELAVFRIDGYIATLQRILNLDGYRVLAKNDDDRTIVLDRKLLSEQFLGGRE</sequence>
<organism evidence="4 5">
    <name type="scientific">Stackebrandtia albiflava</name>
    <dbReference type="NCBI Taxonomy" id="406432"/>
    <lineage>
        <taxon>Bacteria</taxon>
        <taxon>Bacillati</taxon>
        <taxon>Actinomycetota</taxon>
        <taxon>Actinomycetes</taxon>
        <taxon>Glycomycetales</taxon>
        <taxon>Glycomycetaceae</taxon>
        <taxon>Stackebrandtia</taxon>
    </lineage>
</organism>
<feature type="domain" description="Alkaline phosphatase-like protein PglZ N-terminal" evidence="2">
    <location>
        <begin position="31"/>
        <end position="123"/>
    </location>
</feature>
<protein>
    <submittedName>
        <fullName evidence="4">PglZ domain-containing protein</fullName>
    </submittedName>
</protein>
<dbReference type="Proteomes" id="UP000321617">
    <property type="component" value="Unassembled WGS sequence"/>
</dbReference>
<dbReference type="AlphaFoldDB" id="A0A562URG9"/>
<evidence type="ECO:0000259" key="1">
    <source>
        <dbReference type="Pfam" id="PF25861"/>
    </source>
</evidence>
<name>A0A562URG9_9ACTN</name>
<evidence type="ECO:0000259" key="3">
    <source>
        <dbReference type="Pfam" id="PF25863"/>
    </source>
</evidence>
<feature type="domain" description="Alkaline phosphatase-like protein PglZ second" evidence="1">
    <location>
        <begin position="190"/>
        <end position="336"/>
    </location>
</feature>
<dbReference type="NCBIfam" id="NF033446">
    <property type="entry name" value="BREX_PglZ_2"/>
    <property type="match status" value="1"/>
</dbReference>
<dbReference type="InterPro" id="IPR058882">
    <property type="entry name" value="PglZ_C"/>
</dbReference>
<evidence type="ECO:0000313" key="4">
    <source>
        <dbReference type="EMBL" id="TWJ08201.1"/>
    </source>
</evidence>
<accession>A0A562URG9</accession>
<dbReference type="Pfam" id="PF25861">
    <property type="entry name" value="PglZ_2nd"/>
    <property type="match status" value="1"/>
</dbReference>
<dbReference type="Pfam" id="PF25862">
    <property type="entry name" value="PglZ_1st"/>
    <property type="match status" value="1"/>
</dbReference>
<evidence type="ECO:0000259" key="2">
    <source>
        <dbReference type="Pfam" id="PF25862"/>
    </source>
</evidence>
<dbReference type="InterPro" id="IPR058880">
    <property type="entry name" value="PglZ_N"/>
</dbReference>